<organism evidence="1 2">
    <name type="scientific">Sphingobacterium oryzagri</name>
    <dbReference type="NCBI Taxonomy" id="3025669"/>
    <lineage>
        <taxon>Bacteria</taxon>
        <taxon>Pseudomonadati</taxon>
        <taxon>Bacteroidota</taxon>
        <taxon>Sphingobacteriia</taxon>
        <taxon>Sphingobacteriales</taxon>
        <taxon>Sphingobacteriaceae</taxon>
        <taxon>Sphingobacterium</taxon>
    </lineage>
</organism>
<gene>
    <name evidence="1" type="ORF">PQ465_13450</name>
</gene>
<dbReference type="EMBL" id="CP117880">
    <property type="protein sequence ID" value="WDF67310.1"/>
    <property type="molecule type" value="Genomic_DNA"/>
</dbReference>
<keyword evidence="2" id="KW-1185">Reference proteome</keyword>
<dbReference type="InterPro" id="IPR036388">
    <property type="entry name" value="WH-like_DNA-bd_sf"/>
</dbReference>
<dbReference type="RefSeq" id="WP_274266040.1">
    <property type="nucleotide sequence ID" value="NZ_CP117880.1"/>
</dbReference>
<sequence>MNREELVLKLDALGCRMNDRRLQMLDDLLHIGEITDVEDFWITVRKKLPVSWATVHNFLNTLCLYGILEKNNNVGRNIRYSFKEAS</sequence>
<evidence type="ECO:0000313" key="2">
    <source>
        <dbReference type="Proteomes" id="UP001221558"/>
    </source>
</evidence>
<reference evidence="1 2" key="1">
    <citation type="submission" date="2023-02" db="EMBL/GenBank/DDBJ databases">
        <title>Genome sequence of Sphingobacterium sp. KACC 22765.</title>
        <authorList>
            <person name="Kim S."/>
            <person name="Heo J."/>
            <person name="Kwon S.-W."/>
        </authorList>
    </citation>
    <scope>NUCLEOTIDE SEQUENCE [LARGE SCALE GENOMIC DNA]</scope>
    <source>
        <strain evidence="1 2">KACC 22765</strain>
    </source>
</reference>
<evidence type="ECO:0000313" key="1">
    <source>
        <dbReference type="EMBL" id="WDF67310.1"/>
    </source>
</evidence>
<dbReference type="Gene3D" id="1.10.10.10">
    <property type="entry name" value="Winged helix-like DNA-binding domain superfamily/Winged helix DNA-binding domain"/>
    <property type="match status" value="1"/>
</dbReference>
<accession>A0ABY7WCW8</accession>
<dbReference type="Proteomes" id="UP001221558">
    <property type="component" value="Chromosome"/>
</dbReference>
<evidence type="ECO:0008006" key="3">
    <source>
        <dbReference type="Google" id="ProtNLM"/>
    </source>
</evidence>
<name>A0ABY7WCW8_9SPHI</name>
<proteinExistence type="predicted"/>
<protein>
    <recommendedName>
        <fullName evidence="3">Ferric uptake regulator family protein</fullName>
    </recommendedName>
</protein>
<dbReference type="SUPFAM" id="SSF46785">
    <property type="entry name" value="Winged helix' DNA-binding domain"/>
    <property type="match status" value="1"/>
</dbReference>
<dbReference type="InterPro" id="IPR036390">
    <property type="entry name" value="WH_DNA-bd_sf"/>
</dbReference>